<organism evidence="1">
    <name type="scientific">Candidatus Caldatribacterium californiense</name>
    <dbReference type="NCBI Taxonomy" id="1454726"/>
    <lineage>
        <taxon>Bacteria</taxon>
        <taxon>Pseudomonadati</taxon>
        <taxon>Atribacterota</taxon>
        <taxon>Atribacteria</taxon>
        <taxon>Atribacterales</taxon>
        <taxon>Candidatus Caldatribacteriaceae</taxon>
        <taxon>Candidatus Caldatribacterium</taxon>
    </lineage>
</organism>
<dbReference type="PANTHER" id="PTHR34374">
    <property type="entry name" value="LARGE RIBOSOMAL RNA SUBUNIT ACCUMULATION PROTEIN YCED HOMOLOG 1, CHLOROPLASTIC"/>
    <property type="match status" value="1"/>
</dbReference>
<dbReference type="AlphaFoldDB" id="A0A7V4DDX4"/>
<sequence>MKGVQLYIGEVKRGTGRTFFDLQEEVFSSVRLGREDVLFTQPVQIEVHLVNCGSEILVEGHLRTALLLHCARCLEPFLYPMDIPFRLELRNVSRLTRPSDFEAEAEETVEVRYFTEEENYVDITQEIQEIVLLNVPMKPLCRPDCKGLCPVCGGNKNEVQCRCEEQEIDPRFVALKRWKPK</sequence>
<gene>
    <name evidence="1" type="ORF">ENV30_01840</name>
</gene>
<dbReference type="InterPro" id="IPR003772">
    <property type="entry name" value="YceD"/>
</dbReference>
<dbReference type="PANTHER" id="PTHR34374:SF1">
    <property type="entry name" value="LARGE RIBOSOMAL RNA SUBUNIT ACCUMULATION PROTEIN YCED HOMOLOG 1, CHLOROPLASTIC"/>
    <property type="match status" value="1"/>
</dbReference>
<protein>
    <submittedName>
        <fullName evidence="1">DUF177 domain-containing protein</fullName>
    </submittedName>
</protein>
<evidence type="ECO:0000313" key="1">
    <source>
        <dbReference type="EMBL" id="HGI30045.1"/>
    </source>
</evidence>
<accession>A0A7V4DDX4</accession>
<dbReference type="Pfam" id="PF02620">
    <property type="entry name" value="YceD"/>
    <property type="match status" value="1"/>
</dbReference>
<name>A0A7V4DDX4_9BACT</name>
<proteinExistence type="predicted"/>
<comment type="caution">
    <text evidence="1">The sequence shown here is derived from an EMBL/GenBank/DDBJ whole genome shotgun (WGS) entry which is preliminary data.</text>
</comment>
<dbReference type="EMBL" id="DTFV01000033">
    <property type="protein sequence ID" value="HGI30045.1"/>
    <property type="molecule type" value="Genomic_DNA"/>
</dbReference>
<reference evidence="1" key="1">
    <citation type="journal article" date="2020" name="mSystems">
        <title>Genome- and Community-Level Interaction Insights into Carbon Utilization and Element Cycling Functions of Hydrothermarchaeota in Hydrothermal Sediment.</title>
        <authorList>
            <person name="Zhou Z."/>
            <person name="Liu Y."/>
            <person name="Xu W."/>
            <person name="Pan J."/>
            <person name="Luo Z.H."/>
            <person name="Li M."/>
        </authorList>
    </citation>
    <scope>NUCLEOTIDE SEQUENCE [LARGE SCALE GENOMIC DNA]</scope>
    <source>
        <strain evidence="1">SpSt-747</strain>
    </source>
</reference>